<dbReference type="AlphaFoldDB" id="A0AAV3YNK2"/>
<dbReference type="Pfam" id="PF10324">
    <property type="entry name" value="7TM_GPCR_Srw"/>
    <property type="match status" value="2"/>
</dbReference>
<keyword evidence="2 5" id="KW-0812">Transmembrane</keyword>
<protein>
    <submittedName>
        <fullName evidence="7">FMRFamide receptor</fullName>
    </submittedName>
</protein>
<dbReference type="InterPro" id="IPR017452">
    <property type="entry name" value="GPCR_Rhodpsn_7TM"/>
</dbReference>
<dbReference type="InterPro" id="IPR019427">
    <property type="entry name" value="7TM_GPCR_serpentine_rcpt_Srw"/>
</dbReference>
<feature type="transmembrane region" description="Helical" evidence="5">
    <location>
        <begin position="120"/>
        <end position="145"/>
    </location>
</feature>
<dbReference type="GO" id="GO:0008528">
    <property type="term" value="F:G protein-coupled peptide receptor activity"/>
    <property type="evidence" value="ECO:0007669"/>
    <property type="project" value="InterPro"/>
</dbReference>
<feature type="domain" description="G-protein coupled receptors family 1 profile" evidence="6">
    <location>
        <begin position="101"/>
        <end position="408"/>
    </location>
</feature>
<organism evidence="7 8">
    <name type="scientific">Plakobranchus ocellatus</name>
    <dbReference type="NCBI Taxonomy" id="259542"/>
    <lineage>
        <taxon>Eukaryota</taxon>
        <taxon>Metazoa</taxon>
        <taxon>Spiralia</taxon>
        <taxon>Lophotrochozoa</taxon>
        <taxon>Mollusca</taxon>
        <taxon>Gastropoda</taxon>
        <taxon>Heterobranchia</taxon>
        <taxon>Euthyneura</taxon>
        <taxon>Panpulmonata</taxon>
        <taxon>Sacoglossa</taxon>
        <taxon>Placobranchoidea</taxon>
        <taxon>Plakobranchidae</taxon>
        <taxon>Plakobranchus</taxon>
    </lineage>
</organism>
<feature type="transmembrane region" description="Helical" evidence="5">
    <location>
        <begin position="88"/>
        <end position="108"/>
    </location>
</feature>
<feature type="transmembrane region" description="Helical" evidence="5">
    <location>
        <begin position="213"/>
        <end position="233"/>
    </location>
</feature>
<dbReference type="CDD" id="cd14978">
    <property type="entry name" value="7tmA_FMRFamide_R-like"/>
    <property type="match status" value="1"/>
</dbReference>
<evidence type="ECO:0000256" key="1">
    <source>
        <dbReference type="ARBA" id="ARBA00004370"/>
    </source>
</evidence>
<accession>A0AAV3YNK2</accession>
<keyword evidence="7" id="KW-0675">Receptor</keyword>
<dbReference type="EMBL" id="BLXT01001295">
    <property type="protein sequence ID" value="GFN84299.1"/>
    <property type="molecule type" value="Genomic_DNA"/>
</dbReference>
<dbReference type="InterPro" id="IPR053219">
    <property type="entry name" value="GPCR_Dmsr-1"/>
</dbReference>
<dbReference type="PANTHER" id="PTHR46273">
    <property type="entry name" value="MYOSUPPRESSIN RECEPTOR 1, ISOFORM B-RELATED"/>
    <property type="match status" value="1"/>
</dbReference>
<dbReference type="PROSITE" id="PS50262">
    <property type="entry name" value="G_PROTEIN_RECEP_F1_2"/>
    <property type="match status" value="1"/>
</dbReference>
<sequence>MAANSSHSYSTSNAKAWGSYGPNSTGSGGGPTAPGGGGDLTVDLSGVATTLASITQMVSGATDDAGLADEGGSATLVQMNRYYQKMHGYFAVTVCVFGIVSNLLNIVVLTRKHMRSPTNFILTALAIADILTMSPYVVMATYFYIIYRPLCEVEDRHTKPWMYFILFHNLYIITCHMMAMWLTVSLAVFRYIFVCRHQVAATMCSMQRARLTVLIVVIGSIVSCIPNCFLYEVRETFSNETMALLGFIPESDTSSASPVTLMDGQEAEDAEPPSCYYVYPSDFAIGHPQYVNFVRWLYGVVIKVLPCIVLAYLSMLLIIAMQQAKKRRARLLNNISRVIDHDSSSEHNRTTKMLVAVVLCFVITELPQGVVAWIGAVDTGFFNNVYVQLGDFMDILVLINSAVNFILYCIMSQQFRDTFKSLFVAKHLPAFFQRVKHHSNGGGAGGTGGDYSMVHTETTHV</sequence>
<dbReference type="Proteomes" id="UP000735302">
    <property type="component" value="Unassembled WGS sequence"/>
</dbReference>
<feature type="transmembrane region" description="Helical" evidence="5">
    <location>
        <begin position="395"/>
        <end position="411"/>
    </location>
</feature>
<evidence type="ECO:0000256" key="5">
    <source>
        <dbReference type="SAM" id="Phobius"/>
    </source>
</evidence>
<reference evidence="7 8" key="1">
    <citation type="journal article" date="2021" name="Elife">
        <title>Chloroplast acquisition without the gene transfer in kleptoplastic sea slugs, Plakobranchus ocellatus.</title>
        <authorList>
            <person name="Maeda T."/>
            <person name="Takahashi S."/>
            <person name="Yoshida T."/>
            <person name="Shimamura S."/>
            <person name="Takaki Y."/>
            <person name="Nagai Y."/>
            <person name="Toyoda A."/>
            <person name="Suzuki Y."/>
            <person name="Arimoto A."/>
            <person name="Ishii H."/>
            <person name="Satoh N."/>
            <person name="Nishiyama T."/>
            <person name="Hasebe M."/>
            <person name="Maruyama T."/>
            <person name="Minagawa J."/>
            <person name="Obokata J."/>
            <person name="Shigenobu S."/>
        </authorList>
    </citation>
    <scope>NUCLEOTIDE SEQUENCE [LARGE SCALE GENOMIC DNA]</scope>
</reference>
<evidence type="ECO:0000256" key="3">
    <source>
        <dbReference type="ARBA" id="ARBA00022989"/>
    </source>
</evidence>
<dbReference type="PANTHER" id="PTHR46273:SF4">
    <property type="entry name" value="AT19640P"/>
    <property type="match status" value="1"/>
</dbReference>
<evidence type="ECO:0000313" key="7">
    <source>
        <dbReference type="EMBL" id="GFN84299.1"/>
    </source>
</evidence>
<feature type="transmembrane region" description="Helical" evidence="5">
    <location>
        <begin position="165"/>
        <end position="193"/>
    </location>
</feature>
<keyword evidence="3 5" id="KW-1133">Transmembrane helix</keyword>
<dbReference type="InterPro" id="IPR000276">
    <property type="entry name" value="GPCR_Rhodpsn"/>
</dbReference>
<comment type="caution">
    <text evidence="7">The sequence shown here is derived from an EMBL/GenBank/DDBJ whole genome shotgun (WGS) entry which is preliminary data.</text>
</comment>
<keyword evidence="4 5" id="KW-0472">Membrane</keyword>
<feature type="transmembrane region" description="Helical" evidence="5">
    <location>
        <begin position="353"/>
        <end position="375"/>
    </location>
</feature>
<comment type="subcellular location">
    <subcellularLocation>
        <location evidence="1">Membrane</location>
    </subcellularLocation>
</comment>
<dbReference type="GO" id="GO:0005886">
    <property type="term" value="C:plasma membrane"/>
    <property type="evidence" value="ECO:0007669"/>
    <property type="project" value="TreeGrafter"/>
</dbReference>
<feature type="transmembrane region" description="Helical" evidence="5">
    <location>
        <begin position="296"/>
        <end position="320"/>
    </location>
</feature>
<gene>
    <name evidence="7" type="ORF">PoB_001080500</name>
</gene>
<evidence type="ECO:0000256" key="4">
    <source>
        <dbReference type="ARBA" id="ARBA00023136"/>
    </source>
</evidence>
<dbReference type="SUPFAM" id="SSF81321">
    <property type="entry name" value="Family A G protein-coupled receptor-like"/>
    <property type="match status" value="1"/>
</dbReference>
<keyword evidence="8" id="KW-1185">Reference proteome</keyword>
<evidence type="ECO:0000256" key="2">
    <source>
        <dbReference type="ARBA" id="ARBA00022692"/>
    </source>
</evidence>
<name>A0AAV3YNK2_9GAST</name>
<evidence type="ECO:0000313" key="8">
    <source>
        <dbReference type="Proteomes" id="UP000735302"/>
    </source>
</evidence>
<proteinExistence type="predicted"/>
<evidence type="ECO:0000259" key="6">
    <source>
        <dbReference type="PROSITE" id="PS50262"/>
    </source>
</evidence>
<dbReference type="Gene3D" id="1.20.1070.10">
    <property type="entry name" value="Rhodopsin 7-helix transmembrane proteins"/>
    <property type="match status" value="1"/>
</dbReference>
<dbReference type="PRINTS" id="PR00237">
    <property type="entry name" value="GPCRRHODOPSN"/>
</dbReference>